<name>A0AAN7UVK8_9PEZI</name>
<organism evidence="1 2">
    <name type="scientific">Xylaria bambusicola</name>
    <dbReference type="NCBI Taxonomy" id="326684"/>
    <lineage>
        <taxon>Eukaryota</taxon>
        <taxon>Fungi</taxon>
        <taxon>Dikarya</taxon>
        <taxon>Ascomycota</taxon>
        <taxon>Pezizomycotina</taxon>
        <taxon>Sordariomycetes</taxon>
        <taxon>Xylariomycetidae</taxon>
        <taxon>Xylariales</taxon>
        <taxon>Xylariaceae</taxon>
        <taxon>Xylaria</taxon>
    </lineage>
</organism>
<evidence type="ECO:0000313" key="2">
    <source>
        <dbReference type="Proteomes" id="UP001305414"/>
    </source>
</evidence>
<sequence length="61" mass="6855">MSEVTRTVEWSSICVADESFACLFGSVEVPLRELRPNNTQLSNLSTLNLFKAFPFGRQDDS</sequence>
<protein>
    <submittedName>
        <fullName evidence="1">Uncharacterized protein</fullName>
    </submittedName>
</protein>
<accession>A0AAN7UVK8</accession>
<comment type="caution">
    <text evidence="1">The sequence shown here is derived from an EMBL/GenBank/DDBJ whole genome shotgun (WGS) entry which is preliminary data.</text>
</comment>
<dbReference type="AlphaFoldDB" id="A0AAN7UVK8"/>
<gene>
    <name evidence="1" type="ORF">RRF57_008604</name>
</gene>
<evidence type="ECO:0000313" key="1">
    <source>
        <dbReference type="EMBL" id="KAK5632891.1"/>
    </source>
</evidence>
<reference evidence="1 2" key="1">
    <citation type="submission" date="2023-10" db="EMBL/GenBank/DDBJ databases">
        <title>Draft genome sequence of Xylaria bambusicola isolate GMP-LS, the root and basal stem rot pathogen of sugarcane in Indonesia.</title>
        <authorList>
            <person name="Selvaraj P."/>
            <person name="Muralishankar V."/>
            <person name="Muruganantham S."/>
            <person name="Sp S."/>
            <person name="Haryani S."/>
            <person name="Lau K.J.X."/>
            <person name="Naqvi N.I."/>
        </authorList>
    </citation>
    <scope>NUCLEOTIDE SEQUENCE [LARGE SCALE GENOMIC DNA]</scope>
    <source>
        <strain evidence="1">GMP-LS</strain>
    </source>
</reference>
<dbReference type="EMBL" id="JAWHQM010000027">
    <property type="protein sequence ID" value="KAK5632891.1"/>
    <property type="molecule type" value="Genomic_DNA"/>
</dbReference>
<keyword evidence="2" id="KW-1185">Reference proteome</keyword>
<proteinExistence type="predicted"/>
<dbReference type="Proteomes" id="UP001305414">
    <property type="component" value="Unassembled WGS sequence"/>
</dbReference>